<feature type="transmembrane region" description="Helical" evidence="1">
    <location>
        <begin position="23"/>
        <end position="43"/>
    </location>
</feature>
<keyword evidence="1" id="KW-1133">Transmembrane helix</keyword>
<proteinExistence type="predicted"/>
<dbReference type="EMBL" id="ML769393">
    <property type="protein sequence ID" value="KAE9407912.1"/>
    <property type="molecule type" value="Genomic_DNA"/>
</dbReference>
<dbReference type="Proteomes" id="UP000799118">
    <property type="component" value="Unassembled WGS sequence"/>
</dbReference>
<feature type="transmembrane region" description="Helical" evidence="1">
    <location>
        <begin position="224"/>
        <end position="243"/>
    </location>
</feature>
<feature type="transmembrane region" description="Helical" evidence="1">
    <location>
        <begin position="123"/>
        <end position="146"/>
    </location>
</feature>
<feature type="transmembrane region" description="Helical" evidence="1">
    <location>
        <begin position="91"/>
        <end position="111"/>
    </location>
</feature>
<protein>
    <submittedName>
        <fullName evidence="2">Uncharacterized protein</fullName>
    </submittedName>
</protein>
<reference evidence="2" key="1">
    <citation type="journal article" date="2019" name="Environ. Microbiol.">
        <title>Fungal ecological strategies reflected in gene transcription - a case study of two litter decomposers.</title>
        <authorList>
            <person name="Barbi F."/>
            <person name="Kohler A."/>
            <person name="Barry K."/>
            <person name="Baskaran P."/>
            <person name="Daum C."/>
            <person name="Fauchery L."/>
            <person name="Ihrmark K."/>
            <person name="Kuo A."/>
            <person name="LaButti K."/>
            <person name="Lipzen A."/>
            <person name="Morin E."/>
            <person name="Grigoriev I.V."/>
            <person name="Henrissat B."/>
            <person name="Lindahl B."/>
            <person name="Martin F."/>
        </authorList>
    </citation>
    <scope>NUCLEOTIDE SEQUENCE</scope>
    <source>
        <strain evidence="2">JB14</strain>
    </source>
</reference>
<sequence>MNSTAQPIALALLPPDIARELQVTSYILCGTSAIFVWDAIWNLHADYKLLFKTEVGLPTLVYFISRIGSMVFVIGYTMYLTSPVGNCNTTGLILSCFYPVGVPGSALLFFFRVRAVFFAQKYIVWAFFALWMCVFASCMVIPFGGGSTNIGPTKYCITLQSKPFDGAAGIVPTVHDTLVFLAISYQLFRLFHAEQHGMMNAVRTFASGSYLPPFSKSILHNGQAYYMVTLVGNLLTTILYYGFGIRPIYRDLLVIPNIMLTNIMACYVYRNTKLGLMVDPGTLLSASSRTDSGGEHQIAQRIELTTIQEGSSVLNPTDYAWEHGGVHMTKASDNTA</sequence>
<name>A0A6A4I7B5_9AGAR</name>
<keyword evidence="1" id="KW-0812">Transmembrane</keyword>
<evidence type="ECO:0000313" key="2">
    <source>
        <dbReference type="EMBL" id="KAE9407912.1"/>
    </source>
</evidence>
<organism evidence="2 3">
    <name type="scientific">Gymnopus androsaceus JB14</name>
    <dbReference type="NCBI Taxonomy" id="1447944"/>
    <lineage>
        <taxon>Eukaryota</taxon>
        <taxon>Fungi</taxon>
        <taxon>Dikarya</taxon>
        <taxon>Basidiomycota</taxon>
        <taxon>Agaricomycotina</taxon>
        <taxon>Agaricomycetes</taxon>
        <taxon>Agaricomycetidae</taxon>
        <taxon>Agaricales</taxon>
        <taxon>Marasmiineae</taxon>
        <taxon>Omphalotaceae</taxon>
        <taxon>Gymnopus</taxon>
    </lineage>
</organism>
<dbReference type="OrthoDB" id="3038990at2759"/>
<gene>
    <name evidence="2" type="ORF">BT96DRAFT_850093</name>
</gene>
<evidence type="ECO:0000256" key="1">
    <source>
        <dbReference type="SAM" id="Phobius"/>
    </source>
</evidence>
<feature type="transmembrane region" description="Helical" evidence="1">
    <location>
        <begin position="55"/>
        <end position="79"/>
    </location>
</feature>
<keyword evidence="3" id="KW-1185">Reference proteome</keyword>
<dbReference type="AlphaFoldDB" id="A0A6A4I7B5"/>
<keyword evidence="1" id="KW-0472">Membrane</keyword>
<feature type="transmembrane region" description="Helical" evidence="1">
    <location>
        <begin position="249"/>
        <end position="269"/>
    </location>
</feature>
<accession>A0A6A4I7B5</accession>
<evidence type="ECO:0000313" key="3">
    <source>
        <dbReference type="Proteomes" id="UP000799118"/>
    </source>
</evidence>